<proteinExistence type="predicted"/>
<gene>
    <name evidence="2" type="ORF">GWK47_023981</name>
</gene>
<dbReference type="AlphaFoldDB" id="A0A8J4XLE2"/>
<evidence type="ECO:0000313" key="3">
    <source>
        <dbReference type="Proteomes" id="UP000770661"/>
    </source>
</evidence>
<reference evidence="2" key="1">
    <citation type="submission" date="2020-07" db="EMBL/GenBank/DDBJ databases">
        <title>The High-quality genome of the commercially important snow crab, Chionoecetes opilio.</title>
        <authorList>
            <person name="Jeong J.-H."/>
            <person name="Ryu S."/>
        </authorList>
    </citation>
    <scope>NUCLEOTIDE SEQUENCE</scope>
    <source>
        <strain evidence="2">MADBK_172401_WGS</strain>
        <tissue evidence="2">Digestive gland</tissue>
    </source>
</reference>
<dbReference type="Proteomes" id="UP000770661">
    <property type="component" value="Unassembled WGS sequence"/>
</dbReference>
<comment type="caution">
    <text evidence="2">The sequence shown here is derived from an EMBL/GenBank/DDBJ whole genome shotgun (WGS) entry which is preliminary data.</text>
</comment>
<name>A0A8J4XLE2_CHIOP</name>
<evidence type="ECO:0000313" key="2">
    <source>
        <dbReference type="EMBL" id="KAG0708717.1"/>
    </source>
</evidence>
<keyword evidence="3" id="KW-1185">Reference proteome</keyword>
<evidence type="ECO:0000256" key="1">
    <source>
        <dbReference type="SAM" id="MobiDB-lite"/>
    </source>
</evidence>
<sequence>MSYLVCDPNKLRRAKGRMPWHRQGPWTGEAPGYQNSWIGLRWEEGQDQDEGPRQLWKLPPRLIREEQGHWTEEPSGRPLAFVPETPVPPEKPAFKVARSLDCGDNDSPDSLIVLKGTNWGQHGVEGGIHALWRSFGDASSLEYWCCTNELPLPATLSPARRATLDMASGSSVQSAVQRNECNGSPPHVVYFGDQKAWTDWQKLNTRETLVKTAAGYFKLYTHQGSPQKRGRPPKHILTQLREKMRVGPPKKRISPPVATLITGSLARCTSRDSPVHCPGIRPQEILVKPYGGSGVSPTSEPRKSRKAVTEAAHSGGAAGQRGGQPGSGPPPGDHPLFGSKKDMMDTF</sequence>
<accession>A0A8J4XLE2</accession>
<feature type="compositionally biased region" description="Gly residues" evidence="1">
    <location>
        <begin position="316"/>
        <end position="326"/>
    </location>
</feature>
<dbReference type="EMBL" id="JACEEZ010024758">
    <property type="protein sequence ID" value="KAG0708717.1"/>
    <property type="molecule type" value="Genomic_DNA"/>
</dbReference>
<protein>
    <submittedName>
        <fullName evidence="2">Uncharacterized protein</fullName>
    </submittedName>
</protein>
<organism evidence="2 3">
    <name type="scientific">Chionoecetes opilio</name>
    <name type="common">Atlantic snow crab</name>
    <name type="synonym">Cancer opilio</name>
    <dbReference type="NCBI Taxonomy" id="41210"/>
    <lineage>
        <taxon>Eukaryota</taxon>
        <taxon>Metazoa</taxon>
        <taxon>Ecdysozoa</taxon>
        <taxon>Arthropoda</taxon>
        <taxon>Crustacea</taxon>
        <taxon>Multicrustacea</taxon>
        <taxon>Malacostraca</taxon>
        <taxon>Eumalacostraca</taxon>
        <taxon>Eucarida</taxon>
        <taxon>Decapoda</taxon>
        <taxon>Pleocyemata</taxon>
        <taxon>Brachyura</taxon>
        <taxon>Eubrachyura</taxon>
        <taxon>Majoidea</taxon>
        <taxon>Majidae</taxon>
        <taxon>Chionoecetes</taxon>
    </lineage>
</organism>
<feature type="region of interest" description="Disordered" evidence="1">
    <location>
        <begin position="286"/>
        <end position="347"/>
    </location>
</feature>